<protein>
    <recommendedName>
        <fullName evidence="1">SMEK domain-containing protein</fullName>
    </recommendedName>
</protein>
<accession>A0A2T0SQ82</accession>
<keyword evidence="3" id="KW-1185">Reference proteome</keyword>
<sequence>MLSEIDNYLVEFTGHIKQQNAAGKYDINKLAENRAVGLLNLIYGYKLENANNILQNNFPAVDLVDAHNGVVIQVTATSGTDKFIYTLEKFMENKLYNTYNQLIIYILTDKQDSIYKSTVEKIQKILDGKISFDFKTNVIDNKGLGAIINGFINIKQIGSIHKFLENEFKAVKDSKIELPQDLNLFSSNTGNDFIERTSLIEEINAKFQRSNIVLLHGISGIGKTAIAKSVLGNLKSW</sequence>
<gene>
    <name evidence="2" type="ORF">CLV58_114146</name>
</gene>
<dbReference type="EMBL" id="PVTE01000014">
    <property type="protein sequence ID" value="PRY35560.1"/>
    <property type="molecule type" value="Genomic_DNA"/>
</dbReference>
<reference evidence="2 3" key="1">
    <citation type="submission" date="2018-03" db="EMBL/GenBank/DDBJ databases">
        <title>Genomic Encyclopedia of Archaeal and Bacterial Type Strains, Phase II (KMG-II): from individual species to whole genera.</title>
        <authorList>
            <person name="Goeker M."/>
        </authorList>
    </citation>
    <scope>NUCLEOTIDE SEQUENCE [LARGE SCALE GENOMIC DNA]</scope>
    <source>
        <strain evidence="2 3">DSM 28354</strain>
    </source>
</reference>
<name>A0A2T0SQ82_9BACT</name>
<comment type="caution">
    <text evidence="2">The sequence shown here is derived from an EMBL/GenBank/DDBJ whole genome shotgun (WGS) entry which is preliminary data.</text>
</comment>
<dbReference type="InterPro" id="IPR027417">
    <property type="entry name" value="P-loop_NTPase"/>
</dbReference>
<evidence type="ECO:0000313" key="3">
    <source>
        <dbReference type="Proteomes" id="UP000238375"/>
    </source>
</evidence>
<organism evidence="2 3">
    <name type="scientific">Spirosoma oryzae</name>
    <dbReference type="NCBI Taxonomy" id="1469603"/>
    <lineage>
        <taxon>Bacteria</taxon>
        <taxon>Pseudomonadati</taxon>
        <taxon>Bacteroidota</taxon>
        <taxon>Cytophagia</taxon>
        <taxon>Cytophagales</taxon>
        <taxon>Cytophagaceae</taxon>
        <taxon>Spirosoma</taxon>
    </lineage>
</organism>
<evidence type="ECO:0000259" key="1">
    <source>
        <dbReference type="Pfam" id="PF21941"/>
    </source>
</evidence>
<proteinExistence type="predicted"/>
<feature type="domain" description="SMEK" evidence="1">
    <location>
        <begin position="4"/>
        <end position="148"/>
    </location>
</feature>
<dbReference type="AlphaFoldDB" id="A0A2T0SQ82"/>
<dbReference type="InterPro" id="IPR047740">
    <property type="entry name" value="SMEK_dom"/>
</dbReference>
<dbReference type="Pfam" id="PF21941">
    <property type="entry name" value="SMEK_N"/>
    <property type="match status" value="1"/>
</dbReference>
<dbReference type="Proteomes" id="UP000238375">
    <property type="component" value="Unassembled WGS sequence"/>
</dbReference>
<dbReference type="Gene3D" id="3.40.50.300">
    <property type="entry name" value="P-loop containing nucleotide triphosphate hydrolases"/>
    <property type="match status" value="1"/>
</dbReference>
<dbReference type="NCBIfam" id="NF033859">
    <property type="entry name" value="SMEK_N"/>
    <property type="match status" value="1"/>
</dbReference>
<evidence type="ECO:0000313" key="2">
    <source>
        <dbReference type="EMBL" id="PRY35560.1"/>
    </source>
</evidence>
<dbReference type="SUPFAM" id="SSF52540">
    <property type="entry name" value="P-loop containing nucleoside triphosphate hydrolases"/>
    <property type="match status" value="1"/>
</dbReference>